<evidence type="ECO:0000313" key="8">
    <source>
        <dbReference type="EMBL" id="KAF6159010.1"/>
    </source>
</evidence>
<dbReference type="SUPFAM" id="SSF52540">
    <property type="entry name" value="P-loop containing nucleoside triphosphate hydrolases"/>
    <property type="match status" value="1"/>
</dbReference>
<proteinExistence type="predicted"/>
<dbReference type="Proteomes" id="UP000541444">
    <property type="component" value="Unassembled WGS sequence"/>
</dbReference>
<dbReference type="GO" id="GO:0008289">
    <property type="term" value="F:lipid binding"/>
    <property type="evidence" value="ECO:0007669"/>
    <property type="project" value="InterPro"/>
</dbReference>
<evidence type="ECO:0000256" key="3">
    <source>
        <dbReference type="ARBA" id="ARBA00022679"/>
    </source>
</evidence>
<dbReference type="OrthoDB" id="1746952at2759"/>
<dbReference type="Pfam" id="PF01852">
    <property type="entry name" value="START"/>
    <property type="match status" value="1"/>
</dbReference>
<dbReference type="Pfam" id="PF13238">
    <property type="entry name" value="AAA_18"/>
    <property type="match status" value="1"/>
</dbReference>
<dbReference type="GO" id="GO:0003700">
    <property type="term" value="F:DNA-binding transcription factor activity"/>
    <property type="evidence" value="ECO:0007669"/>
    <property type="project" value="InterPro"/>
</dbReference>
<dbReference type="SUPFAM" id="SSF64484">
    <property type="entry name" value="beta and beta-prime subunits of DNA dependent RNA-polymerase"/>
    <property type="match status" value="1"/>
</dbReference>
<comment type="subcellular location">
    <subcellularLocation>
        <location evidence="1">Endomembrane system</location>
    </subcellularLocation>
</comment>
<dbReference type="GO" id="GO:0016020">
    <property type="term" value="C:membrane"/>
    <property type="evidence" value="ECO:0007669"/>
    <property type="project" value="InterPro"/>
</dbReference>
<evidence type="ECO:0000313" key="9">
    <source>
        <dbReference type="Proteomes" id="UP000541444"/>
    </source>
</evidence>
<evidence type="ECO:0000256" key="4">
    <source>
        <dbReference type="ARBA" id="ARBA00022692"/>
    </source>
</evidence>
<evidence type="ECO:0000256" key="5">
    <source>
        <dbReference type="ARBA" id="ARBA00022989"/>
    </source>
</evidence>
<dbReference type="AlphaFoldDB" id="A0A7J7MW55"/>
<accession>A0A7J7MW55</accession>
<dbReference type="PANTHER" id="PTHR45950">
    <property type="entry name" value="HOMEOBOX-LEUCINE ZIPPER PROTEIN ATHB-14"/>
    <property type="match status" value="1"/>
</dbReference>
<comment type="caution">
    <text evidence="8">The sequence shown here is derived from an EMBL/GenBank/DDBJ whole genome shotgun (WGS) entry which is preliminary data.</text>
</comment>
<dbReference type="Gene3D" id="3.40.50.300">
    <property type="entry name" value="P-loop containing nucleotide triphosphate hydrolases"/>
    <property type="match status" value="1"/>
</dbReference>
<dbReference type="InterPro" id="IPR005150">
    <property type="entry name" value="Cellulose_synth"/>
</dbReference>
<keyword evidence="9" id="KW-1185">Reference proteome</keyword>
<dbReference type="InterPro" id="IPR002913">
    <property type="entry name" value="START_lipid-bd_dom"/>
</dbReference>
<dbReference type="GO" id="GO:0012505">
    <property type="term" value="C:endomembrane system"/>
    <property type="evidence" value="ECO:0007669"/>
    <property type="project" value="UniProtKB-SubCell"/>
</dbReference>
<dbReference type="EMBL" id="JACGCM010001210">
    <property type="protein sequence ID" value="KAF6159010.1"/>
    <property type="molecule type" value="Genomic_DNA"/>
</dbReference>
<evidence type="ECO:0000256" key="2">
    <source>
        <dbReference type="ARBA" id="ARBA00022676"/>
    </source>
</evidence>
<reference evidence="8 9" key="1">
    <citation type="journal article" date="2020" name="IScience">
        <title>Genome Sequencing of the Endangered Kingdonia uniflora (Circaeasteraceae, Ranunculales) Reveals Potential Mechanisms of Evolutionary Specialization.</title>
        <authorList>
            <person name="Sun Y."/>
            <person name="Deng T."/>
            <person name="Zhang A."/>
            <person name="Moore M.J."/>
            <person name="Landis J.B."/>
            <person name="Lin N."/>
            <person name="Zhang H."/>
            <person name="Zhang X."/>
            <person name="Huang J."/>
            <person name="Zhang X."/>
            <person name="Sun H."/>
            <person name="Wang H."/>
        </authorList>
    </citation>
    <scope>NUCLEOTIDE SEQUENCE [LARGE SCALE GENOMIC DNA]</scope>
    <source>
        <strain evidence="8">TB1705</strain>
        <tissue evidence="8">Leaf</tissue>
    </source>
</reference>
<evidence type="ECO:0000256" key="1">
    <source>
        <dbReference type="ARBA" id="ARBA00004308"/>
    </source>
</evidence>
<gene>
    <name evidence="8" type="ORF">GIB67_042091</name>
</gene>
<keyword evidence="6" id="KW-0472">Membrane</keyword>
<keyword evidence="5" id="KW-1133">Transmembrane helix</keyword>
<dbReference type="PANTHER" id="PTHR45950:SF10">
    <property type="entry name" value="HOMEOBOX-LEUCINE ZIPPER PROTEIN REVOLUTA"/>
    <property type="match status" value="1"/>
</dbReference>
<evidence type="ECO:0000259" key="7">
    <source>
        <dbReference type="Pfam" id="PF01852"/>
    </source>
</evidence>
<keyword evidence="2" id="KW-0328">Glycosyltransferase</keyword>
<dbReference type="GO" id="GO:0016760">
    <property type="term" value="F:cellulose synthase (UDP-forming) activity"/>
    <property type="evidence" value="ECO:0007669"/>
    <property type="project" value="InterPro"/>
</dbReference>
<sequence length="418" mass="46970">MEQNHRTKPNILVTSTPGTGKTTMSSLLADTAQLRHINVIDVVKEKNLYDGWDENLECHFINEDLSTSQYTIRESGNRIEPFYALLEASHFTAHWLPFCKIFNMKPRTPEVHFAEKFKPPNDHQWLPMKKLYEEMKQRIEAEVKRGTISEELRKSHKRFSEWSSRVRKAEESKRNSMEIRFSQTPADVPLQINNKANSSKVCERSLSIHGTGPNASSSSQFIRSEMLPSDYLIRPCVGGGSIIHIVDILDLELRSYNLRYQSSEVEAQKLTIAISIVSHQPSSSGDERGFNDVVNGYNDDGWSLINCDGAEDVITTINFKNMSTGVNPTNLIPFPGGVLCVKASMLLQACELGKNLALMVYVAVGSVANPILEFLEEWSTENFEEISSADIDQAIKFFVNGCGVGIHRSPGLLVKTLR</sequence>
<dbReference type="Pfam" id="PF03552">
    <property type="entry name" value="Cellulose_synt"/>
    <property type="match status" value="1"/>
</dbReference>
<dbReference type="GO" id="GO:0030244">
    <property type="term" value="P:cellulose biosynthetic process"/>
    <property type="evidence" value="ECO:0007669"/>
    <property type="project" value="InterPro"/>
</dbReference>
<dbReference type="InterPro" id="IPR027417">
    <property type="entry name" value="P-loop_NTPase"/>
</dbReference>
<keyword evidence="4" id="KW-0812">Transmembrane</keyword>
<evidence type="ECO:0000256" key="6">
    <source>
        <dbReference type="ARBA" id="ARBA00023136"/>
    </source>
</evidence>
<dbReference type="Gene3D" id="3.90.1070.20">
    <property type="match status" value="1"/>
</dbReference>
<protein>
    <recommendedName>
        <fullName evidence="7">START domain-containing protein</fullName>
    </recommendedName>
</protein>
<name>A0A7J7MW55_9MAGN</name>
<dbReference type="InterPro" id="IPR044830">
    <property type="entry name" value="HD-Zip_III"/>
</dbReference>
<keyword evidence="3" id="KW-0808">Transferase</keyword>
<organism evidence="8 9">
    <name type="scientific">Kingdonia uniflora</name>
    <dbReference type="NCBI Taxonomy" id="39325"/>
    <lineage>
        <taxon>Eukaryota</taxon>
        <taxon>Viridiplantae</taxon>
        <taxon>Streptophyta</taxon>
        <taxon>Embryophyta</taxon>
        <taxon>Tracheophyta</taxon>
        <taxon>Spermatophyta</taxon>
        <taxon>Magnoliopsida</taxon>
        <taxon>Ranunculales</taxon>
        <taxon>Circaeasteraceae</taxon>
        <taxon>Kingdonia</taxon>
    </lineage>
</organism>
<feature type="domain" description="START" evidence="7">
    <location>
        <begin position="201"/>
        <end position="255"/>
    </location>
</feature>